<dbReference type="InterPro" id="IPR000834">
    <property type="entry name" value="Peptidase_M14"/>
</dbReference>
<dbReference type="SMART" id="SM00631">
    <property type="entry name" value="Zn_pept"/>
    <property type="match status" value="1"/>
</dbReference>
<feature type="domain" description="Peptidase M14" evidence="11">
    <location>
        <begin position="69"/>
        <end position="385"/>
    </location>
</feature>
<keyword evidence="3" id="KW-0121">Carboxypeptidase</keyword>
<keyword evidence="7" id="KW-0378">Hydrolase</keyword>
<sequence>MVAPEGLAAFKNALDKEQFFYWVAIHNVEQHMAEEHYPELKTTVDDENLVKLRMRRDIESNFEDYDFTMYSEYARMARWMWTMQRRYPHLAKLLHLGTTHQERSIQGMKIGSPVNATNKRIVYIDGGMHAREWPSMHLALYFINELLTKYGKDPQITNYLDKLNFYIIPCVNPDGYEFSRSSEVRLTRMWRKNMAPKNCNGSAYGTVRCCEGVDLNRNFDFHWGGRWGERNPCSDVFQGSSPFSEPESRAIRDLLLSPDVKGKVDAFVTLHTHGQLFIHSYNHKRKTYPDDIEDLKRVGQQAIDAMESLQGTKYQLGSAIDLLGKFGPSTGGASDWAKSIGIKYSYGIELPPEQTTWFAFIMKPHLLIPAAEETWLGVKVIIDAVLALNHL</sequence>
<evidence type="ECO:0000256" key="3">
    <source>
        <dbReference type="ARBA" id="ARBA00022645"/>
    </source>
</evidence>
<dbReference type="PANTHER" id="PTHR11705">
    <property type="entry name" value="PROTEASE FAMILY M14 CARBOXYPEPTIDASE A,B"/>
    <property type="match status" value="1"/>
</dbReference>
<dbReference type="GO" id="GO:0008270">
    <property type="term" value="F:zinc ion binding"/>
    <property type="evidence" value="ECO:0007669"/>
    <property type="project" value="InterPro"/>
</dbReference>
<keyword evidence="12" id="KW-1185">Reference proteome</keyword>
<dbReference type="FunFam" id="3.40.630.10:FF:000084">
    <property type="entry name" value="Carboxypeptidase B2"/>
    <property type="match status" value="1"/>
</dbReference>
<proteinExistence type="inferred from homology"/>
<name>A0A914WMJ0_9BILA</name>
<dbReference type="WBParaSite" id="PSAMB.scaffold4477size14469.g24438.t1">
    <property type="protein sequence ID" value="PSAMB.scaffold4477size14469.g24438.t1"/>
    <property type="gene ID" value="PSAMB.scaffold4477size14469.g24438"/>
</dbReference>
<keyword evidence="9" id="KW-0482">Metalloprotease</keyword>
<evidence type="ECO:0000313" key="12">
    <source>
        <dbReference type="Proteomes" id="UP000887566"/>
    </source>
</evidence>
<evidence type="ECO:0000256" key="8">
    <source>
        <dbReference type="ARBA" id="ARBA00022833"/>
    </source>
</evidence>
<evidence type="ECO:0000256" key="9">
    <source>
        <dbReference type="ARBA" id="ARBA00023049"/>
    </source>
</evidence>
<dbReference type="SUPFAM" id="SSF53187">
    <property type="entry name" value="Zn-dependent exopeptidases"/>
    <property type="match status" value="1"/>
</dbReference>
<dbReference type="GO" id="GO:0005615">
    <property type="term" value="C:extracellular space"/>
    <property type="evidence" value="ECO:0007669"/>
    <property type="project" value="TreeGrafter"/>
</dbReference>
<evidence type="ECO:0000256" key="6">
    <source>
        <dbReference type="ARBA" id="ARBA00022729"/>
    </source>
</evidence>
<evidence type="ECO:0000256" key="10">
    <source>
        <dbReference type="PROSITE-ProRule" id="PRU01379"/>
    </source>
</evidence>
<dbReference type="PRINTS" id="PR00765">
    <property type="entry name" value="CRBOXYPTASEA"/>
</dbReference>
<evidence type="ECO:0000313" key="13">
    <source>
        <dbReference type="WBParaSite" id="PSAMB.scaffold1684size28756.g14361.t1"/>
    </source>
</evidence>
<evidence type="ECO:0000256" key="2">
    <source>
        <dbReference type="ARBA" id="ARBA00005988"/>
    </source>
</evidence>
<keyword evidence="5" id="KW-0479">Metal-binding</keyword>
<reference evidence="13 14" key="1">
    <citation type="submission" date="2022-11" db="UniProtKB">
        <authorList>
            <consortium name="WormBaseParasite"/>
        </authorList>
    </citation>
    <scope>IDENTIFICATION</scope>
</reference>
<evidence type="ECO:0000256" key="5">
    <source>
        <dbReference type="ARBA" id="ARBA00022723"/>
    </source>
</evidence>
<evidence type="ECO:0000256" key="1">
    <source>
        <dbReference type="ARBA" id="ARBA00001947"/>
    </source>
</evidence>
<keyword evidence="8" id="KW-0862">Zinc</keyword>
<dbReference type="AlphaFoldDB" id="A0A914WMJ0"/>
<organism evidence="12 14">
    <name type="scientific">Plectus sambesii</name>
    <dbReference type="NCBI Taxonomy" id="2011161"/>
    <lineage>
        <taxon>Eukaryota</taxon>
        <taxon>Metazoa</taxon>
        <taxon>Ecdysozoa</taxon>
        <taxon>Nematoda</taxon>
        <taxon>Chromadorea</taxon>
        <taxon>Plectida</taxon>
        <taxon>Plectina</taxon>
        <taxon>Plectoidea</taxon>
        <taxon>Plectidae</taxon>
        <taxon>Plectus</taxon>
    </lineage>
</organism>
<evidence type="ECO:0000256" key="4">
    <source>
        <dbReference type="ARBA" id="ARBA00022670"/>
    </source>
</evidence>
<comment type="similarity">
    <text evidence="2 10">Belongs to the peptidase M14 family.</text>
</comment>
<comment type="cofactor">
    <cofactor evidence="1">
        <name>Zn(2+)</name>
        <dbReference type="ChEBI" id="CHEBI:29105"/>
    </cofactor>
</comment>
<protein>
    <submittedName>
        <fullName evidence="13 14">Peptidase M14 carboxypeptidase A domain-containing protein</fullName>
    </submittedName>
</protein>
<dbReference type="Pfam" id="PF00246">
    <property type="entry name" value="Peptidase_M14"/>
    <property type="match status" value="1"/>
</dbReference>
<keyword evidence="4" id="KW-0645">Protease</keyword>
<dbReference type="PROSITE" id="PS52035">
    <property type="entry name" value="PEPTIDASE_M14"/>
    <property type="match status" value="1"/>
</dbReference>
<accession>A0A914WMJ0</accession>
<evidence type="ECO:0000313" key="14">
    <source>
        <dbReference type="WBParaSite" id="PSAMB.scaffold4477size14469.g24438.t1"/>
    </source>
</evidence>
<dbReference type="Proteomes" id="UP000887566">
    <property type="component" value="Unplaced"/>
</dbReference>
<dbReference type="GO" id="GO:0004181">
    <property type="term" value="F:metallocarboxypeptidase activity"/>
    <property type="evidence" value="ECO:0007669"/>
    <property type="project" value="InterPro"/>
</dbReference>
<dbReference type="PANTHER" id="PTHR11705:SF59">
    <property type="entry name" value="PEPTIDASE M14 CARBOXYPEPTIDASE A DOMAIN-CONTAINING PROTEIN"/>
    <property type="match status" value="1"/>
</dbReference>
<dbReference type="Gene3D" id="3.40.630.10">
    <property type="entry name" value="Zn peptidases"/>
    <property type="match status" value="1"/>
</dbReference>
<feature type="active site" description="Proton donor/acceptor" evidence="10">
    <location>
        <position position="349"/>
    </location>
</feature>
<evidence type="ECO:0000256" key="7">
    <source>
        <dbReference type="ARBA" id="ARBA00022801"/>
    </source>
</evidence>
<keyword evidence="6" id="KW-0732">Signal</keyword>
<dbReference type="WBParaSite" id="PSAMB.scaffold1684size28756.g14361.t1">
    <property type="protein sequence ID" value="PSAMB.scaffold1684size28756.g14361.t1"/>
    <property type="gene ID" value="PSAMB.scaffold1684size28756.g14361"/>
</dbReference>
<evidence type="ECO:0000259" key="11">
    <source>
        <dbReference type="PROSITE" id="PS52035"/>
    </source>
</evidence>
<dbReference type="GO" id="GO:0006508">
    <property type="term" value="P:proteolysis"/>
    <property type="evidence" value="ECO:0007669"/>
    <property type="project" value="UniProtKB-KW"/>
</dbReference>